<name>A0A1G2LVT1_9BACT</name>
<comment type="caution">
    <text evidence="2">The sequence shown here is derived from an EMBL/GenBank/DDBJ whole genome shotgun (WGS) entry which is preliminary data.</text>
</comment>
<feature type="domain" description="SpoVR protein-like N-terminal" evidence="1">
    <location>
        <begin position="7"/>
        <end position="365"/>
    </location>
</feature>
<sequence>MIKFPTILKDWKYVIERKAKRVGLDSFTTIFEIVDYDQMNELAAYSGFPTRWAHWQFGQEYEKLGKFYSYGLQKIYEMVVNNDPCYAYLLEANSLTDHKMVISHVYGHNDFFKNNIWFSPVPRNMLDELGNHRYQIEAIKEKIGADEVDNFLDKAISLEWLIDDHSLMIRRTPKRLKKEDGEKEAEKPRRFGTDKTPHYLNDWLNPADYVKEEEERLEEKKKEERLTERGLRIPLKPTQDILLFLIQHAPLEQWQKQILAIIREENYYFVPQIQTKIMNEGWATYWHIKIMMEMGVCEEKEIIDCADHTAGTLGGFPYKMGYEIFRDIEYRWNTARHDKIWEECDISQIKENWDEFVIFKLFHDETNGNYDKILDKWIEFSAFIDAISGGKCGFPKELYSKKSLVEKWLDYLNIEPLKSLQGKHLKEAKETWQKAFKQMAKDRRYGEKKETLEKRYGTGSMLAKEDIKEINGNINYLKMLDAIKKAIAQKELPNVSKPIPPAYFDYARKYPNPIELGLGRQKIFEVRKFYNDVTFLEEFFTKEICEKMQMFTYEPGGGGVEPDHYGIVSRMFEKVKKKLLFEITHRGHPTIELVNGNYENRGEIYLKHLHEGMDLLAPMTKDMMKIIYEFWQKPIRLETIITQDKEDSYLEWIRRQVKYDPYRREAEEEPKMLAGKKTIYSYNGKDFSASEAESVNIPEPF</sequence>
<dbReference type="InterPro" id="IPR007390">
    <property type="entry name" value="Spore_V_R"/>
</dbReference>
<organism evidence="2 3">
    <name type="scientific">Candidatus Tagabacteria bacterium RIFCSPLOWO2_01_FULL_42_9</name>
    <dbReference type="NCBI Taxonomy" id="1802296"/>
    <lineage>
        <taxon>Bacteria</taxon>
        <taxon>Candidatus Tagaibacteriota</taxon>
    </lineage>
</organism>
<dbReference type="EMBL" id="MHRA01000033">
    <property type="protein sequence ID" value="OHA14972.1"/>
    <property type="molecule type" value="Genomic_DNA"/>
</dbReference>
<proteinExistence type="predicted"/>
<reference evidence="2 3" key="1">
    <citation type="journal article" date="2016" name="Nat. Commun.">
        <title>Thousands of microbial genomes shed light on interconnected biogeochemical processes in an aquifer system.</title>
        <authorList>
            <person name="Anantharaman K."/>
            <person name="Brown C.T."/>
            <person name="Hug L.A."/>
            <person name="Sharon I."/>
            <person name="Castelle C.J."/>
            <person name="Probst A.J."/>
            <person name="Thomas B.C."/>
            <person name="Singh A."/>
            <person name="Wilkins M.J."/>
            <person name="Karaoz U."/>
            <person name="Brodie E.L."/>
            <person name="Williams K.H."/>
            <person name="Hubbard S.S."/>
            <person name="Banfield J.F."/>
        </authorList>
    </citation>
    <scope>NUCLEOTIDE SEQUENCE [LARGE SCALE GENOMIC DNA]</scope>
</reference>
<dbReference type="AlphaFoldDB" id="A0A1G2LVT1"/>
<dbReference type="Pfam" id="PF04293">
    <property type="entry name" value="SpoVR"/>
    <property type="match status" value="2"/>
</dbReference>
<evidence type="ECO:0000313" key="2">
    <source>
        <dbReference type="EMBL" id="OHA14972.1"/>
    </source>
</evidence>
<dbReference type="InterPro" id="IPR056174">
    <property type="entry name" value="SpoVR_N"/>
</dbReference>
<gene>
    <name evidence="2" type="ORF">A3A10_02850</name>
</gene>
<dbReference type="PANTHER" id="PTHR30029">
    <property type="entry name" value="STAGE V SPORULATION PROTEIN R"/>
    <property type="match status" value="1"/>
</dbReference>
<evidence type="ECO:0000313" key="3">
    <source>
        <dbReference type="Proteomes" id="UP000178116"/>
    </source>
</evidence>
<accession>A0A1G2LVT1</accession>
<protein>
    <recommendedName>
        <fullName evidence="1">SpoVR protein-like N-terminal domain-containing protein</fullName>
    </recommendedName>
</protein>
<dbReference type="PANTHER" id="PTHR30029:SF2">
    <property type="entry name" value="STAGE V SPORULATION PROTEIN R"/>
    <property type="match status" value="1"/>
</dbReference>
<feature type="domain" description="SpoVR protein-like N-terminal" evidence="1">
    <location>
        <begin position="513"/>
        <end position="585"/>
    </location>
</feature>
<evidence type="ECO:0000259" key="1">
    <source>
        <dbReference type="Pfam" id="PF04293"/>
    </source>
</evidence>
<dbReference type="Proteomes" id="UP000178116">
    <property type="component" value="Unassembled WGS sequence"/>
</dbReference>